<evidence type="ECO:0000256" key="1">
    <source>
        <dbReference type="ARBA" id="ARBA00004571"/>
    </source>
</evidence>
<accession>A0A8J8SUZ2</accession>
<keyword evidence="2" id="KW-0813">Transport</keyword>
<evidence type="ECO:0000256" key="8">
    <source>
        <dbReference type="ARBA" id="ARBA00023237"/>
    </source>
</evidence>
<dbReference type="OrthoDB" id="10059063at2759"/>
<dbReference type="Pfam" id="PF07715">
    <property type="entry name" value="Plug"/>
    <property type="match status" value="1"/>
</dbReference>
<dbReference type="InterPro" id="IPR037066">
    <property type="entry name" value="Plug_dom_sf"/>
</dbReference>
<dbReference type="SUPFAM" id="SSF56935">
    <property type="entry name" value="Porins"/>
    <property type="match status" value="1"/>
</dbReference>
<evidence type="ECO:0000256" key="3">
    <source>
        <dbReference type="ARBA" id="ARBA00022692"/>
    </source>
</evidence>
<evidence type="ECO:0000256" key="2">
    <source>
        <dbReference type="ARBA" id="ARBA00022448"/>
    </source>
</evidence>
<sequence length="707" mass="80021">MSGLLLFIKRNFRKNRSKKTLLWLFILLSINLTKVKSQTIDSSANGKVFRLGEVVVVGKKESSFTSKVDAEKLQNFNRTDVAKALNLLPGITLSAVGARNEAMVYIRGFDLRQVPLLIDGIPVYVPYDGYVDLARFTTFGLSEVNVSKGYTSVIYGPNALGGAINLISRKPVNKLEINGASGWMTGGYRTSVNIGSNLGRFYLQAEASQLKRDYFPLSENFTATKNEDGGSRDNSYNEDTKYSFKIGYAPAGRSEYALSYIYQHGRKGTPVYTGTDVLNSQFKSPRYWQWPYWDKQSLYFISNTKIDSTQYIKTRVYYDVFRNLLNSYDDATYTTITKPYAFQSYYDDYSFGGISEYGKNLWKGRDLFKATLQYKQDVHRENNQGEPVRTISDQTITAGFENELTLTPKLQLLTGFSYNFRGSIDAMNYNSTTKTITSFPKNNNTAFNVQGGLVYQLNNNNILNLSIARKTRFATVKDRYSYRLGTAIPNPDLASENAVNYELGYRGNPIGKLKVQAALFFSSISNTIQNVNNVAYDSTRKVGLSQLQNVGNSEYSGAEIGVEYPVNKSVKIGANYTYIERHNLSNPAVFFTDVPNNKIFGFVQYTYSNKYFIQVNSEYNSKRYSTSYGTTTGEFVLVNTKASVKIQKYLALETGINNALDRNYALVEGYPEMGRNYFINLVYNYQKSYLFCKALVVNLNLMRQLQT</sequence>
<gene>
    <name evidence="12" type="ORF">FGO68_gene11062</name>
</gene>
<evidence type="ECO:0000256" key="7">
    <source>
        <dbReference type="ARBA" id="ARBA00023170"/>
    </source>
</evidence>
<dbReference type="Pfam" id="PF00593">
    <property type="entry name" value="TonB_dep_Rec_b-barrel"/>
    <property type="match status" value="1"/>
</dbReference>
<keyword evidence="13" id="KW-1185">Reference proteome</keyword>
<dbReference type="EMBL" id="RRYP01029739">
    <property type="protein sequence ID" value="TNV71675.1"/>
    <property type="molecule type" value="Genomic_DNA"/>
</dbReference>
<comment type="subcellular location">
    <subcellularLocation>
        <location evidence="1">Cell outer membrane</location>
        <topology evidence="1">Multi-pass membrane protein</topology>
    </subcellularLocation>
</comment>
<dbReference type="PROSITE" id="PS52016">
    <property type="entry name" value="TONB_DEPENDENT_REC_3"/>
    <property type="match status" value="1"/>
</dbReference>
<dbReference type="AlphaFoldDB" id="A0A8J8SUZ2"/>
<evidence type="ECO:0000256" key="5">
    <source>
        <dbReference type="ARBA" id="ARBA00023077"/>
    </source>
</evidence>
<feature type="signal peptide" evidence="9">
    <location>
        <begin position="1"/>
        <end position="37"/>
    </location>
</feature>
<feature type="domain" description="TonB-dependent receptor plug" evidence="11">
    <location>
        <begin position="65"/>
        <end position="163"/>
    </location>
</feature>
<evidence type="ECO:0000313" key="12">
    <source>
        <dbReference type="EMBL" id="TNV71675.1"/>
    </source>
</evidence>
<keyword evidence="7" id="KW-0675">Receptor</keyword>
<dbReference type="InterPro" id="IPR036942">
    <property type="entry name" value="Beta-barrel_TonB_sf"/>
</dbReference>
<comment type="caution">
    <text evidence="12">The sequence shown here is derived from an EMBL/GenBank/DDBJ whole genome shotgun (WGS) entry which is preliminary data.</text>
</comment>
<dbReference type="Proteomes" id="UP000785679">
    <property type="component" value="Unassembled WGS sequence"/>
</dbReference>
<dbReference type="Gene3D" id="2.40.170.20">
    <property type="entry name" value="TonB-dependent receptor, beta-barrel domain"/>
    <property type="match status" value="1"/>
</dbReference>
<evidence type="ECO:0000256" key="6">
    <source>
        <dbReference type="ARBA" id="ARBA00023136"/>
    </source>
</evidence>
<keyword evidence="5" id="KW-0798">TonB box</keyword>
<name>A0A8J8SUZ2_HALGN</name>
<dbReference type="GO" id="GO:0015344">
    <property type="term" value="F:siderophore uptake transmembrane transporter activity"/>
    <property type="evidence" value="ECO:0007669"/>
    <property type="project" value="TreeGrafter"/>
</dbReference>
<keyword evidence="3" id="KW-0812">Transmembrane</keyword>
<protein>
    <recommendedName>
        <fullName evidence="14">TonB-dependent receptor</fullName>
    </recommendedName>
</protein>
<keyword evidence="6" id="KW-0472">Membrane</keyword>
<dbReference type="InterPro" id="IPR039426">
    <property type="entry name" value="TonB-dep_rcpt-like"/>
</dbReference>
<evidence type="ECO:0000256" key="4">
    <source>
        <dbReference type="ARBA" id="ARBA00022729"/>
    </source>
</evidence>
<evidence type="ECO:0000313" key="13">
    <source>
        <dbReference type="Proteomes" id="UP000785679"/>
    </source>
</evidence>
<feature type="domain" description="TonB-dependent receptor-like beta-barrel" evidence="10">
    <location>
        <begin position="256"/>
        <end position="658"/>
    </location>
</feature>
<dbReference type="PANTHER" id="PTHR30069:SF29">
    <property type="entry name" value="HEMOGLOBIN AND HEMOGLOBIN-HAPTOGLOBIN-BINDING PROTEIN 1-RELATED"/>
    <property type="match status" value="1"/>
</dbReference>
<dbReference type="GO" id="GO:0044718">
    <property type="term" value="P:siderophore transmembrane transport"/>
    <property type="evidence" value="ECO:0007669"/>
    <property type="project" value="TreeGrafter"/>
</dbReference>
<reference evidence="12" key="1">
    <citation type="submission" date="2019-06" db="EMBL/GenBank/DDBJ databases">
        <authorList>
            <person name="Zheng W."/>
        </authorList>
    </citation>
    <scope>NUCLEOTIDE SEQUENCE</scope>
    <source>
        <strain evidence="12">QDHG01</strain>
    </source>
</reference>
<evidence type="ECO:0000256" key="9">
    <source>
        <dbReference type="SAM" id="SignalP"/>
    </source>
</evidence>
<evidence type="ECO:0000259" key="11">
    <source>
        <dbReference type="Pfam" id="PF07715"/>
    </source>
</evidence>
<keyword evidence="8" id="KW-0998">Cell outer membrane</keyword>
<dbReference type="PANTHER" id="PTHR30069">
    <property type="entry name" value="TONB-DEPENDENT OUTER MEMBRANE RECEPTOR"/>
    <property type="match status" value="1"/>
</dbReference>
<dbReference type="InterPro" id="IPR012910">
    <property type="entry name" value="Plug_dom"/>
</dbReference>
<organism evidence="12 13">
    <name type="scientific">Halteria grandinella</name>
    <dbReference type="NCBI Taxonomy" id="5974"/>
    <lineage>
        <taxon>Eukaryota</taxon>
        <taxon>Sar</taxon>
        <taxon>Alveolata</taxon>
        <taxon>Ciliophora</taxon>
        <taxon>Intramacronucleata</taxon>
        <taxon>Spirotrichea</taxon>
        <taxon>Stichotrichia</taxon>
        <taxon>Sporadotrichida</taxon>
        <taxon>Halteriidae</taxon>
        <taxon>Halteria</taxon>
    </lineage>
</organism>
<evidence type="ECO:0000259" key="10">
    <source>
        <dbReference type="Pfam" id="PF00593"/>
    </source>
</evidence>
<evidence type="ECO:0008006" key="14">
    <source>
        <dbReference type="Google" id="ProtNLM"/>
    </source>
</evidence>
<dbReference type="InterPro" id="IPR000531">
    <property type="entry name" value="Beta-barrel_TonB"/>
</dbReference>
<proteinExistence type="predicted"/>
<feature type="chain" id="PRO_5035267876" description="TonB-dependent receptor" evidence="9">
    <location>
        <begin position="38"/>
        <end position="707"/>
    </location>
</feature>
<keyword evidence="4 9" id="KW-0732">Signal</keyword>
<dbReference type="Gene3D" id="2.170.130.10">
    <property type="entry name" value="TonB-dependent receptor, plug domain"/>
    <property type="match status" value="1"/>
</dbReference>